<evidence type="ECO:0000313" key="9">
    <source>
        <dbReference type="EMBL" id="MDY5146368.1"/>
    </source>
</evidence>
<feature type="region of interest" description="Disordered" evidence="6">
    <location>
        <begin position="366"/>
        <end position="399"/>
    </location>
</feature>
<feature type="transmembrane region" description="Helical" evidence="7">
    <location>
        <begin position="109"/>
        <end position="129"/>
    </location>
</feature>
<feature type="transmembrane region" description="Helical" evidence="7">
    <location>
        <begin position="141"/>
        <end position="160"/>
    </location>
</feature>
<evidence type="ECO:0000256" key="5">
    <source>
        <dbReference type="ARBA" id="ARBA00023136"/>
    </source>
</evidence>
<evidence type="ECO:0000256" key="4">
    <source>
        <dbReference type="ARBA" id="ARBA00022989"/>
    </source>
</evidence>
<comment type="caution">
    <text evidence="8">The sequence shown here is derived from an EMBL/GenBank/DDBJ whole genome shotgun (WGS) entry which is preliminary data.</text>
</comment>
<dbReference type="EMBL" id="JAWNFY010000011">
    <property type="protein sequence ID" value="MDY5146368.1"/>
    <property type="molecule type" value="Genomic_DNA"/>
</dbReference>
<evidence type="ECO:0000313" key="8">
    <source>
        <dbReference type="EMBL" id="MDY5140715.1"/>
    </source>
</evidence>
<keyword evidence="10" id="KW-1185">Reference proteome</keyword>
<feature type="transmembrane region" description="Helical" evidence="7">
    <location>
        <begin position="261"/>
        <end position="283"/>
    </location>
</feature>
<dbReference type="PANTHER" id="PTHR47089:SF1">
    <property type="entry name" value="GUANOSINE ABC TRANSPORTER PERMEASE PROTEIN NUPP"/>
    <property type="match status" value="1"/>
</dbReference>
<feature type="compositionally biased region" description="Polar residues" evidence="6">
    <location>
        <begin position="375"/>
        <end position="388"/>
    </location>
</feature>
<protein>
    <submittedName>
        <fullName evidence="8">ABC transporter permease</fullName>
    </submittedName>
</protein>
<dbReference type="InterPro" id="IPR001851">
    <property type="entry name" value="ABC_transp_permease"/>
</dbReference>
<feature type="transmembrane region" description="Helical" evidence="7">
    <location>
        <begin position="12"/>
        <end position="36"/>
    </location>
</feature>
<proteinExistence type="predicted"/>
<dbReference type="Pfam" id="PF02653">
    <property type="entry name" value="BPD_transp_2"/>
    <property type="match status" value="1"/>
</dbReference>
<dbReference type="Proteomes" id="UP001288320">
    <property type="component" value="Unassembled WGS sequence"/>
</dbReference>
<dbReference type="GO" id="GO:0022857">
    <property type="term" value="F:transmembrane transporter activity"/>
    <property type="evidence" value="ECO:0007669"/>
    <property type="project" value="InterPro"/>
</dbReference>
<organism evidence="8 11">
    <name type="scientific">Actinotignum timonense</name>
    <dbReference type="NCBI Taxonomy" id="1870995"/>
    <lineage>
        <taxon>Bacteria</taxon>
        <taxon>Bacillati</taxon>
        <taxon>Actinomycetota</taxon>
        <taxon>Actinomycetes</taxon>
        <taxon>Actinomycetales</taxon>
        <taxon>Actinomycetaceae</taxon>
        <taxon>Actinotignum</taxon>
    </lineage>
</organism>
<dbReference type="AlphaFoldDB" id="A0AAW9HCA6"/>
<evidence type="ECO:0000256" key="1">
    <source>
        <dbReference type="ARBA" id="ARBA00004651"/>
    </source>
</evidence>
<comment type="subcellular location">
    <subcellularLocation>
        <location evidence="1">Cell membrane</location>
        <topology evidence="1">Multi-pass membrane protein</topology>
    </subcellularLocation>
</comment>
<dbReference type="Proteomes" id="UP001284901">
    <property type="component" value="Unassembled WGS sequence"/>
</dbReference>
<keyword evidence="4 7" id="KW-1133">Transmembrane helix</keyword>
<evidence type="ECO:0000313" key="10">
    <source>
        <dbReference type="Proteomes" id="UP001284901"/>
    </source>
</evidence>
<evidence type="ECO:0000256" key="2">
    <source>
        <dbReference type="ARBA" id="ARBA00022475"/>
    </source>
</evidence>
<dbReference type="CDD" id="cd06580">
    <property type="entry name" value="TM_PBP1_transp_TpRbsC_like"/>
    <property type="match status" value="1"/>
</dbReference>
<sequence>MKTKMNAVLRWLAGPIPLSILAAFIIGAIFIAAAGYSPTDAYTTMAEGSILTSAGVTNAIQRAIPLIGMAMATAVAFRSGILNIGTEGQMIMGGLVGGIVALYMPGPGLLVMVCAIVGGIIGGMLWALLSGILQFWPGVPILITSLLLSYPARFFASWMIRYPLKDQSSQMVASEQISLDVQIPMLLPLRSGLGKSISESLGRGNFISTIGNSVNWSFVIILLVVIGMAYVNRNTIFGYESGLNGKNPTFIRYGGGSERKLSLQVMALSGGIAGLVGVMLTIGAPETRLIDGALLSSGYAWTGLMVALLALYRPYAVLIAGLFFGAIMAGAGSMSRGLGMSPQIAAVIQGVVIVLIVFRVALPSFKKKQKADPSGETTDNASSSQPQAENHAFAEGGEK</sequence>
<reference evidence="8 10" key="1">
    <citation type="submission" date="2023-10" db="EMBL/GenBank/DDBJ databases">
        <title>Whole Genome based description of the genera Actinobaculum and Actinotignum reveals a complex phylogenetic relationship within the species included in the genus Actinotignum.</title>
        <authorList>
            <person name="Jensen C.S."/>
            <person name="Dargis R."/>
            <person name="Kemp M."/>
            <person name="Christensen J.J."/>
        </authorList>
    </citation>
    <scope>NUCLEOTIDE SEQUENCE</scope>
    <source>
        <strain evidence="9 10">SLA_B089</strain>
        <strain evidence="8">SLA_B245</strain>
    </source>
</reference>
<dbReference type="GO" id="GO:0005886">
    <property type="term" value="C:plasma membrane"/>
    <property type="evidence" value="ECO:0007669"/>
    <property type="project" value="UniProtKB-SubCell"/>
</dbReference>
<dbReference type="EMBL" id="JAWNFV010000009">
    <property type="protein sequence ID" value="MDY5140715.1"/>
    <property type="molecule type" value="Genomic_DNA"/>
</dbReference>
<dbReference type="RefSeq" id="WP_087069803.1">
    <property type="nucleotide sequence ID" value="NZ_CAUPFC010000011.1"/>
</dbReference>
<feature type="transmembrane region" description="Helical" evidence="7">
    <location>
        <begin position="344"/>
        <end position="362"/>
    </location>
</feature>
<feature type="transmembrane region" description="Helical" evidence="7">
    <location>
        <begin position="315"/>
        <end position="332"/>
    </location>
</feature>
<evidence type="ECO:0000256" key="6">
    <source>
        <dbReference type="SAM" id="MobiDB-lite"/>
    </source>
</evidence>
<dbReference type="PANTHER" id="PTHR47089">
    <property type="entry name" value="ABC TRANSPORTER, PERMEASE PROTEIN"/>
    <property type="match status" value="1"/>
</dbReference>
<keyword evidence="2" id="KW-1003">Cell membrane</keyword>
<accession>A0AAW9HCA6</accession>
<keyword evidence="5 7" id="KW-0472">Membrane</keyword>
<gene>
    <name evidence="8" type="ORF">R6G74_05230</name>
    <name evidence="9" type="ORF">R6P33_04935</name>
</gene>
<keyword evidence="3 7" id="KW-0812">Transmembrane</keyword>
<evidence type="ECO:0000313" key="11">
    <source>
        <dbReference type="Proteomes" id="UP001288320"/>
    </source>
</evidence>
<evidence type="ECO:0000256" key="3">
    <source>
        <dbReference type="ARBA" id="ARBA00022692"/>
    </source>
</evidence>
<feature type="transmembrane region" description="Helical" evidence="7">
    <location>
        <begin position="213"/>
        <end position="231"/>
    </location>
</feature>
<feature type="transmembrane region" description="Helical" evidence="7">
    <location>
        <begin position="59"/>
        <end position="77"/>
    </location>
</feature>
<evidence type="ECO:0000256" key="7">
    <source>
        <dbReference type="SAM" id="Phobius"/>
    </source>
</evidence>
<name>A0AAW9HCA6_9ACTO</name>
<dbReference type="GeneID" id="92813720"/>